<keyword evidence="3" id="KW-0472">Membrane</keyword>
<evidence type="ECO:0000259" key="4">
    <source>
        <dbReference type="Pfam" id="PF02875"/>
    </source>
</evidence>
<dbReference type="GO" id="GO:0008360">
    <property type="term" value="P:regulation of cell shape"/>
    <property type="evidence" value="ECO:0007669"/>
    <property type="project" value="UniProtKB-KW"/>
</dbReference>
<dbReference type="GO" id="GO:0071555">
    <property type="term" value="P:cell wall organization"/>
    <property type="evidence" value="ECO:0007669"/>
    <property type="project" value="UniProtKB-KW"/>
</dbReference>
<dbReference type="GO" id="GO:0005524">
    <property type="term" value="F:ATP binding"/>
    <property type="evidence" value="ECO:0007669"/>
    <property type="project" value="InterPro"/>
</dbReference>
<accession>A0A1F6CZ52</accession>
<dbReference type="InterPro" id="IPR036615">
    <property type="entry name" value="Mur_ligase_C_dom_sf"/>
</dbReference>
<comment type="caution">
    <text evidence="6">The sequence shown here is derived from an EMBL/GenBank/DDBJ whole genome shotgun (WGS) entry which is preliminary data.</text>
</comment>
<dbReference type="GO" id="GO:0005737">
    <property type="term" value="C:cytoplasm"/>
    <property type="evidence" value="ECO:0007669"/>
    <property type="project" value="UniProtKB-SubCell"/>
</dbReference>
<evidence type="ECO:0000256" key="2">
    <source>
        <dbReference type="RuleBase" id="RU004135"/>
    </source>
</evidence>
<dbReference type="InterPro" id="IPR036565">
    <property type="entry name" value="Mur-like_cat_sf"/>
</dbReference>
<keyword evidence="2" id="KW-0573">Peptidoglycan synthesis</keyword>
<dbReference type="InterPro" id="IPR013221">
    <property type="entry name" value="Mur_ligase_cen"/>
</dbReference>
<dbReference type="GO" id="GO:0051301">
    <property type="term" value="P:cell division"/>
    <property type="evidence" value="ECO:0007669"/>
    <property type="project" value="UniProtKB-KW"/>
</dbReference>
<feature type="domain" description="Mur ligase central" evidence="5">
    <location>
        <begin position="45"/>
        <end position="240"/>
    </location>
</feature>
<proteinExistence type="inferred from homology"/>
<feature type="transmembrane region" description="Helical" evidence="3">
    <location>
        <begin position="12"/>
        <end position="33"/>
    </location>
</feature>
<dbReference type="Proteomes" id="UP000177659">
    <property type="component" value="Unassembled WGS sequence"/>
</dbReference>
<dbReference type="Pfam" id="PF08245">
    <property type="entry name" value="Mur_ligase_M"/>
    <property type="match status" value="1"/>
</dbReference>
<dbReference type="InterPro" id="IPR004101">
    <property type="entry name" value="Mur_ligase_C"/>
</dbReference>
<dbReference type="GO" id="GO:0016881">
    <property type="term" value="F:acid-amino acid ligase activity"/>
    <property type="evidence" value="ECO:0007669"/>
    <property type="project" value="InterPro"/>
</dbReference>
<dbReference type="UniPathway" id="UPA00219"/>
<evidence type="ECO:0008006" key="8">
    <source>
        <dbReference type="Google" id="ProtNLM"/>
    </source>
</evidence>
<evidence type="ECO:0000256" key="1">
    <source>
        <dbReference type="ARBA" id="ARBA00005898"/>
    </source>
</evidence>
<dbReference type="EMBL" id="MFLC01000038">
    <property type="protein sequence ID" value="OGG54448.1"/>
    <property type="molecule type" value="Genomic_DNA"/>
</dbReference>
<dbReference type="InterPro" id="IPR005761">
    <property type="entry name" value="UDP-N-AcMur-Glu-dNH2Pim_ligase"/>
</dbReference>
<keyword evidence="3" id="KW-1133">Transmembrane helix</keyword>
<keyword evidence="3" id="KW-0812">Transmembrane</keyword>
<dbReference type="Pfam" id="PF02875">
    <property type="entry name" value="Mur_ligase_C"/>
    <property type="match status" value="1"/>
</dbReference>
<dbReference type="NCBIfam" id="TIGR01085">
    <property type="entry name" value="murE"/>
    <property type="match status" value="1"/>
</dbReference>
<keyword evidence="2" id="KW-0131">Cell cycle</keyword>
<gene>
    <name evidence="6" type="ORF">A3D62_01990</name>
</gene>
<keyword evidence="2" id="KW-0132">Cell division</keyword>
<comment type="similarity">
    <text evidence="1">Belongs to the MurCDEF family. MurE subfamily.</text>
</comment>
<keyword evidence="2" id="KW-0961">Cell wall biogenesis/degradation</keyword>
<protein>
    <recommendedName>
        <fullName evidence="8">UDP-N-acetylmuramoyl-L-alanyl-D-glutamate--2, 6-diaminopimelate ligase</fullName>
    </recommendedName>
</protein>
<dbReference type="Gene3D" id="3.90.190.20">
    <property type="entry name" value="Mur ligase, C-terminal domain"/>
    <property type="match status" value="1"/>
</dbReference>
<comment type="subcellular location">
    <subcellularLocation>
        <location evidence="2">Cytoplasm</location>
    </subcellularLocation>
</comment>
<dbReference type="PANTHER" id="PTHR23135">
    <property type="entry name" value="MUR LIGASE FAMILY MEMBER"/>
    <property type="match status" value="1"/>
</dbReference>
<sequence>MKTLIRRLVPKRILSALLPLYHFSFALLSALFFRFPSRHIMVVGVTGTKGKSSTAEFLNAVLEAAGYKTALASTIRFKIDNESRPNLFKMTMPGRFFLQKFLREAVTHKADAAIIEMTSEGVKQFRHTFIELDALVFTNIAPEHIESHGSFERYVAAKLQLARALKRSQKNHKVMVANMDDPHGIAFLETAAVLRAPYSSKDMSFRPTKDGGVMSYKGEDIHLKLPGAFNAMNARAAIAFGEHCGIPLHTIKKGLELLRNIPGRVERIDADAPFEIIVDYAHTPDSIDQVCKAFEGKNITCVFGATGGGRDKWKRPEMGRIAETHCNSIILTNDDPYEEDPQEIVEDIARGMNKRPTIIIDRRAAIREALRRAGTSPQNIVLILGKGTDPFLMEAGGKKTPWSDAQIAREEYEALNKRRG</sequence>
<evidence type="ECO:0000313" key="7">
    <source>
        <dbReference type="Proteomes" id="UP000177659"/>
    </source>
</evidence>
<dbReference type="SUPFAM" id="SSF53623">
    <property type="entry name" value="MurD-like peptide ligases, catalytic domain"/>
    <property type="match status" value="1"/>
</dbReference>
<evidence type="ECO:0000313" key="6">
    <source>
        <dbReference type="EMBL" id="OGG54448.1"/>
    </source>
</evidence>
<feature type="domain" description="Mur ligase C-terminal" evidence="4">
    <location>
        <begin position="263"/>
        <end position="387"/>
    </location>
</feature>
<dbReference type="AlphaFoldDB" id="A0A1F6CZ52"/>
<evidence type="ECO:0000256" key="3">
    <source>
        <dbReference type="SAM" id="Phobius"/>
    </source>
</evidence>
<dbReference type="SUPFAM" id="SSF53244">
    <property type="entry name" value="MurD-like peptide ligases, peptide-binding domain"/>
    <property type="match status" value="1"/>
</dbReference>
<keyword evidence="2" id="KW-0133">Cell shape</keyword>
<dbReference type="PANTHER" id="PTHR23135:SF4">
    <property type="entry name" value="UDP-N-ACETYLMURAMOYL-L-ALANYL-D-GLUTAMATE--2,6-DIAMINOPIMELATE LIGASE MURE HOMOLOG, CHLOROPLASTIC"/>
    <property type="match status" value="1"/>
</dbReference>
<comment type="pathway">
    <text evidence="2">Cell wall biogenesis; peptidoglycan biosynthesis.</text>
</comment>
<name>A0A1F6CZ52_9BACT</name>
<organism evidence="6 7">
    <name type="scientific">Candidatus Kaiserbacteria bacterium RIFCSPHIGHO2_02_FULL_49_11</name>
    <dbReference type="NCBI Taxonomy" id="1798489"/>
    <lineage>
        <taxon>Bacteria</taxon>
        <taxon>Candidatus Kaiseribacteriota</taxon>
    </lineage>
</organism>
<dbReference type="Gene3D" id="3.40.1190.10">
    <property type="entry name" value="Mur-like, catalytic domain"/>
    <property type="match status" value="1"/>
</dbReference>
<reference evidence="6 7" key="1">
    <citation type="journal article" date="2016" name="Nat. Commun.">
        <title>Thousands of microbial genomes shed light on interconnected biogeochemical processes in an aquifer system.</title>
        <authorList>
            <person name="Anantharaman K."/>
            <person name="Brown C.T."/>
            <person name="Hug L.A."/>
            <person name="Sharon I."/>
            <person name="Castelle C.J."/>
            <person name="Probst A.J."/>
            <person name="Thomas B.C."/>
            <person name="Singh A."/>
            <person name="Wilkins M.J."/>
            <person name="Karaoz U."/>
            <person name="Brodie E.L."/>
            <person name="Williams K.H."/>
            <person name="Hubbard S.S."/>
            <person name="Banfield J.F."/>
        </authorList>
    </citation>
    <scope>NUCLEOTIDE SEQUENCE [LARGE SCALE GENOMIC DNA]</scope>
</reference>
<dbReference type="GO" id="GO:0009252">
    <property type="term" value="P:peptidoglycan biosynthetic process"/>
    <property type="evidence" value="ECO:0007669"/>
    <property type="project" value="UniProtKB-UniPathway"/>
</dbReference>
<evidence type="ECO:0000259" key="5">
    <source>
        <dbReference type="Pfam" id="PF08245"/>
    </source>
</evidence>